<accession>A0A4Y2UN54</accession>
<sequence>MELSDASLQYNFACLINRLIFIATTAFRLYIGCFLKDGQNFTYPYMLIVGVKCNFTCEGTFIREKHSCLKIWIHRALLQEPAGEFHTTRIIPLSQFLDSLNMIRMQTFILQYSPCRGV</sequence>
<proteinExistence type="predicted"/>
<dbReference type="AlphaFoldDB" id="A0A4Y2UN54"/>
<evidence type="ECO:0000313" key="2">
    <source>
        <dbReference type="EMBL" id="GBO14455.1"/>
    </source>
</evidence>
<gene>
    <name evidence="2" type="ORF">AVEN_255568_1</name>
</gene>
<comment type="caution">
    <text evidence="2">The sequence shown here is derived from an EMBL/GenBank/DDBJ whole genome shotgun (WGS) entry which is preliminary data.</text>
</comment>
<reference evidence="2 3" key="1">
    <citation type="journal article" date="2019" name="Sci. Rep.">
        <title>Orb-weaving spider Araneus ventricosus genome elucidates the spidroin gene catalogue.</title>
        <authorList>
            <person name="Kono N."/>
            <person name="Nakamura H."/>
            <person name="Ohtoshi R."/>
            <person name="Moran D.A.P."/>
            <person name="Shinohara A."/>
            <person name="Yoshida Y."/>
            <person name="Fujiwara M."/>
            <person name="Mori M."/>
            <person name="Tomita M."/>
            <person name="Arakawa K."/>
        </authorList>
    </citation>
    <scope>NUCLEOTIDE SEQUENCE [LARGE SCALE GENOMIC DNA]</scope>
</reference>
<evidence type="ECO:0000313" key="3">
    <source>
        <dbReference type="Proteomes" id="UP000499080"/>
    </source>
</evidence>
<evidence type="ECO:0000256" key="1">
    <source>
        <dbReference type="SAM" id="Phobius"/>
    </source>
</evidence>
<dbReference type="Proteomes" id="UP000499080">
    <property type="component" value="Unassembled WGS sequence"/>
</dbReference>
<dbReference type="EMBL" id="BGPR01038579">
    <property type="protein sequence ID" value="GBO14455.1"/>
    <property type="molecule type" value="Genomic_DNA"/>
</dbReference>
<feature type="transmembrane region" description="Helical" evidence="1">
    <location>
        <begin position="12"/>
        <end position="31"/>
    </location>
</feature>
<keyword evidence="1" id="KW-1133">Transmembrane helix</keyword>
<keyword evidence="3" id="KW-1185">Reference proteome</keyword>
<organism evidence="2 3">
    <name type="scientific">Araneus ventricosus</name>
    <name type="common">Orbweaver spider</name>
    <name type="synonym">Epeira ventricosa</name>
    <dbReference type="NCBI Taxonomy" id="182803"/>
    <lineage>
        <taxon>Eukaryota</taxon>
        <taxon>Metazoa</taxon>
        <taxon>Ecdysozoa</taxon>
        <taxon>Arthropoda</taxon>
        <taxon>Chelicerata</taxon>
        <taxon>Arachnida</taxon>
        <taxon>Araneae</taxon>
        <taxon>Araneomorphae</taxon>
        <taxon>Entelegynae</taxon>
        <taxon>Araneoidea</taxon>
        <taxon>Araneidae</taxon>
        <taxon>Araneus</taxon>
    </lineage>
</organism>
<name>A0A4Y2UN54_ARAVE</name>
<keyword evidence="1" id="KW-0812">Transmembrane</keyword>
<keyword evidence="1" id="KW-0472">Membrane</keyword>
<protein>
    <submittedName>
        <fullName evidence="2">Uncharacterized protein</fullName>
    </submittedName>
</protein>